<dbReference type="InterPro" id="IPR001356">
    <property type="entry name" value="HD"/>
</dbReference>
<protein>
    <submittedName>
        <fullName evidence="7">Homeobox protein LUMINIDEPENDENS-like</fullName>
    </submittedName>
</protein>
<gene>
    <name evidence="7" type="ORF">Fot_16950</name>
</gene>
<name>A0ABD1VDX6_9LAMI</name>
<sequence>MELPKEENELVELAVTTSSATSYQDLLQAQLGLFESQIERLENIVTTQCELTGVNPLSQEMAAGSLSIKIGKRPRDLLNPKAIKYMQSVFALKDTISKKETREISSLFRITATQVRDFFNNQRSRVRKFVRLSREKANRSTSCNEMHDEVPSTSSPNMPIEPVPIHIVVPTNIEEGPSCSTQVEVLSHVDDLDRHFVDNIFSLMRKEELFSGQVKLMEWILQIQNPSVLYWFLTNGGVMILATWLSQAASEEQTSVLNVVLKVLCHLPLQRALPVHMSAILQGVNKLRFYRKSDISNRARMLLARWSKAFAKSQALKKRNGMNSAADAQDEMLLKQSIDEVMSNEARDSKVDNSGNALIPFDNQDNLRKLGPSHPLKMITASIDDSNKRRGVLSSQGQKRRKVQMVEQPVQRTGTRSPQVAKSVPATQSRPLSADDIQKAKMRAQFMQNKYGKSITSSEESQKKCTSSQASPSVPNAFVRPKLEEQKKLDLASSEVATQQETPRDITVNLDSDPPWKKCKNVQIPWQTPPEVKISDSWHVGIGENSKEVEVQKNRARREREVVYRTIQEIPPDPREPWDREMDFDDLLTPEIPIEQMPDVEPLEAPVSAVESQEVAAPVASTSSQNVGGSGMPEPDLELLAELLKNPQLVFALTSGQAGELSSGETVKLLDLIKANGVNSLSSLAALGTKADNKVEVSLPSPTPSSDPVTGGLKPDFSRNPFSRLHTVANGNAHKDPGVGQTLPASSLNQPQIPATLVLTPQLSAGGVQQLVHQHQVVPPVSSFQTASQQWHPPITPANTKLASEMRLNTNNLANSTLAIPNVLDGASRATRVKTLGNVQPLPGSIMSTLTERQIGRPSSGMVQPHQPKLAQVSYGTEPVVSNSWRVRPGLEPEPHYQEIPRSNNYNAYTGGPLQTLDARERNHLAVAPKFETWSPENSPMRSHEYVVGRNQPQPIMNSRHGYRPERAMLQNSVQPSGYRDHGRGGNRGWRGGRR</sequence>
<accession>A0ABD1VDX6</accession>
<dbReference type="CDD" id="cd00086">
    <property type="entry name" value="homeodomain"/>
    <property type="match status" value="1"/>
</dbReference>
<dbReference type="PANTHER" id="PTHR33400">
    <property type="entry name" value="ZINC FINGER CCCH DOMAIN-CONTAINING PROTEIN 6-RELATED"/>
    <property type="match status" value="1"/>
</dbReference>
<keyword evidence="3 4" id="KW-0371">Homeobox</keyword>
<keyword evidence="8" id="KW-1185">Reference proteome</keyword>
<feature type="region of interest" description="Disordered" evidence="5">
    <location>
        <begin position="972"/>
        <end position="995"/>
    </location>
</feature>
<dbReference type="GO" id="GO:0005634">
    <property type="term" value="C:nucleus"/>
    <property type="evidence" value="ECO:0007669"/>
    <property type="project" value="UniProtKB-SubCell"/>
</dbReference>
<comment type="subcellular location">
    <subcellularLocation>
        <location evidence="1 3 4">Nucleus</location>
    </subcellularLocation>
</comment>
<evidence type="ECO:0000256" key="3">
    <source>
        <dbReference type="PROSITE-ProRule" id="PRU00108"/>
    </source>
</evidence>
<comment type="caution">
    <text evidence="7">The sequence shown here is derived from an EMBL/GenBank/DDBJ whole genome shotgun (WGS) entry which is preliminary data.</text>
</comment>
<dbReference type="Proteomes" id="UP001604277">
    <property type="component" value="Unassembled WGS sequence"/>
</dbReference>
<dbReference type="GO" id="GO:0003677">
    <property type="term" value="F:DNA binding"/>
    <property type="evidence" value="ECO:0007669"/>
    <property type="project" value="UniProtKB-UniRule"/>
</dbReference>
<evidence type="ECO:0000313" key="8">
    <source>
        <dbReference type="Proteomes" id="UP001604277"/>
    </source>
</evidence>
<dbReference type="SUPFAM" id="SSF46689">
    <property type="entry name" value="Homeodomain-like"/>
    <property type="match status" value="1"/>
</dbReference>
<evidence type="ECO:0000313" key="7">
    <source>
        <dbReference type="EMBL" id="KAL2535559.1"/>
    </source>
</evidence>
<feature type="DNA-binding region" description="Homeobox" evidence="3">
    <location>
        <begin position="71"/>
        <end position="130"/>
    </location>
</feature>
<dbReference type="Gene3D" id="1.10.10.60">
    <property type="entry name" value="Homeodomain-like"/>
    <property type="match status" value="1"/>
</dbReference>
<reference evidence="8" key="1">
    <citation type="submission" date="2024-07" db="EMBL/GenBank/DDBJ databases">
        <title>Two chromosome-level genome assemblies of Korean endemic species Abeliophyllum distichum and Forsythia ovata (Oleaceae).</title>
        <authorList>
            <person name="Jang H."/>
        </authorList>
    </citation>
    <scope>NUCLEOTIDE SEQUENCE [LARGE SCALE GENOMIC DNA]</scope>
</reference>
<dbReference type="PROSITE" id="PS50071">
    <property type="entry name" value="HOMEOBOX_2"/>
    <property type="match status" value="1"/>
</dbReference>
<evidence type="ECO:0000259" key="6">
    <source>
        <dbReference type="PROSITE" id="PS50071"/>
    </source>
</evidence>
<keyword evidence="2 3" id="KW-0238">DNA-binding</keyword>
<dbReference type="InterPro" id="IPR009057">
    <property type="entry name" value="Homeodomain-like_sf"/>
</dbReference>
<feature type="region of interest" description="Disordered" evidence="5">
    <location>
        <begin position="452"/>
        <end position="477"/>
    </location>
</feature>
<evidence type="ECO:0000256" key="5">
    <source>
        <dbReference type="SAM" id="MobiDB-lite"/>
    </source>
</evidence>
<dbReference type="EMBL" id="JBFOLJ010000005">
    <property type="protein sequence ID" value="KAL2535559.1"/>
    <property type="molecule type" value="Genomic_DNA"/>
</dbReference>
<evidence type="ECO:0000256" key="4">
    <source>
        <dbReference type="RuleBase" id="RU000682"/>
    </source>
</evidence>
<feature type="compositionally biased region" description="Polar residues" evidence="5">
    <location>
        <begin position="410"/>
        <end position="431"/>
    </location>
</feature>
<feature type="compositionally biased region" description="Polar residues" evidence="5">
    <location>
        <begin position="454"/>
        <end position="474"/>
    </location>
</feature>
<proteinExistence type="predicted"/>
<dbReference type="SMART" id="SM00389">
    <property type="entry name" value="HOX"/>
    <property type="match status" value="1"/>
</dbReference>
<evidence type="ECO:0000256" key="2">
    <source>
        <dbReference type="ARBA" id="ARBA00023125"/>
    </source>
</evidence>
<organism evidence="7 8">
    <name type="scientific">Forsythia ovata</name>
    <dbReference type="NCBI Taxonomy" id="205694"/>
    <lineage>
        <taxon>Eukaryota</taxon>
        <taxon>Viridiplantae</taxon>
        <taxon>Streptophyta</taxon>
        <taxon>Embryophyta</taxon>
        <taxon>Tracheophyta</taxon>
        <taxon>Spermatophyta</taxon>
        <taxon>Magnoliopsida</taxon>
        <taxon>eudicotyledons</taxon>
        <taxon>Gunneridae</taxon>
        <taxon>Pentapetalae</taxon>
        <taxon>asterids</taxon>
        <taxon>lamiids</taxon>
        <taxon>Lamiales</taxon>
        <taxon>Oleaceae</taxon>
        <taxon>Forsythieae</taxon>
        <taxon>Forsythia</taxon>
    </lineage>
</organism>
<feature type="compositionally biased region" description="Gly residues" evidence="5">
    <location>
        <begin position="986"/>
        <end position="995"/>
    </location>
</feature>
<feature type="domain" description="Homeobox" evidence="6">
    <location>
        <begin position="69"/>
        <end position="129"/>
    </location>
</feature>
<feature type="region of interest" description="Disordered" evidence="5">
    <location>
        <begin position="349"/>
        <end position="432"/>
    </location>
</feature>
<dbReference type="AlphaFoldDB" id="A0ABD1VDX6"/>
<evidence type="ECO:0000256" key="1">
    <source>
        <dbReference type="ARBA" id="ARBA00004123"/>
    </source>
</evidence>
<keyword evidence="3 4" id="KW-0539">Nucleus</keyword>
<dbReference type="Pfam" id="PF00046">
    <property type="entry name" value="Homeodomain"/>
    <property type="match status" value="1"/>
</dbReference>
<feature type="region of interest" description="Disordered" evidence="5">
    <location>
        <begin position="719"/>
        <end position="747"/>
    </location>
</feature>
<dbReference type="PANTHER" id="PTHR33400:SF6">
    <property type="entry name" value="HOMEOBOX PROTEIN LUMINIDEPENDENS"/>
    <property type="match status" value="1"/>
</dbReference>